<feature type="non-terminal residue" evidence="2">
    <location>
        <position position="1"/>
    </location>
</feature>
<feature type="compositionally biased region" description="Basic and acidic residues" evidence="1">
    <location>
        <begin position="169"/>
        <end position="187"/>
    </location>
</feature>
<evidence type="ECO:0000256" key="1">
    <source>
        <dbReference type="SAM" id="MobiDB-lite"/>
    </source>
</evidence>
<protein>
    <submittedName>
        <fullName evidence="2">Transcriptional regulator, AcrR family</fullName>
    </submittedName>
</protein>
<feature type="non-terminal residue" evidence="2">
    <location>
        <position position="187"/>
    </location>
</feature>
<sequence length="187" mass="19388">DGAGGGERGHGAAHPRGRARAVRGAALRPGLAGGGGRAGRGHRPNGPAPLRREGAVVRGGRRMGIAADPERARRGTRRRRRRGGARPGRRLRAVGRPRRAPARRGAADGRRPRGHRPRPPLPPRLGGAVLRTLAGGCPVGSGPTADPVGRGHRPVRVEAAAARPGIGTRPDRGRRAGPRAPDRRGGL</sequence>
<dbReference type="EMBL" id="CADCWG010000191">
    <property type="protein sequence ID" value="CAA9564135.1"/>
    <property type="molecule type" value="Genomic_DNA"/>
</dbReference>
<feature type="region of interest" description="Disordered" evidence="1">
    <location>
        <begin position="133"/>
        <end position="152"/>
    </location>
</feature>
<proteinExistence type="predicted"/>
<feature type="compositionally biased region" description="Basic residues" evidence="1">
    <location>
        <begin position="74"/>
        <end position="102"/>
    </location>
</feature>
<dbReference type="AlphaFoldDB" id="A0A6J4V432"/>
<name>A0A6J4V432_9BACT</name>
<feature type="region of interest" description="Disordered" evidence="1">
    <location>
        <begin position="1"/>
        <end position="128"/>
    </location>
</feature>
<feature type="region of interest" description="Disordered" evidence="1">
    <location>
        <begin position="159"/>
        <end position="187"/>
    </location>
</feature>
<evidence type="ECO:0000313" key="2">
    <source>
        <dbReference type="EMBL" id="CAA9564135.1"/>
    </source>
</evidence>
<accession>A0A6J4V432</accession>
<gene>
    <name evidence="2" type="ORF">AVDCRST_MAG49-2754</name>
</gene>
<organism evidence="2">
    <name type="scientific">uncultured Thermomicrobiales bacterium</name>
    <dbReference type="NCBI Taxonomy" id="1645740"/>
    <lineage>
        <taxon>Bacteria</taxon>
        <taxon>Pseudomonadati</taxon>
        <taxon>Thermomicrobiota</taxon>
        <taxon>Thermomicrobia</taxon>
        <taxon>Thermomicrobiales</taxon>
        <taxon>environmental samples</taxon>
    </lineage>
</organism>
<feature type="compositionally biased region" description="Basic residues" evidence="1">
    <location>
        <begin position="11"/>
        <end position="21"/>
    </location>
</feature>
<reference evidence="2" key="1">
    <citation type="submission" date="2020-02" db="EMBL/GenBank/DDBJ databases">
        <authorList>
            <person name="Meier V. D."/>
        </authorList>
    </citation>
    <scope>NUCLEOTIDE SEQUENCE</scope>
    <source>
        <strain evidence="2">AVDCRST_MAG49</strain>
    </source>
</reference>